<dbReference type="Pfam" id="PF08592">
    <property type="entry name" value="Anthrone_oxy"/>
    <property type="match status" value="1"/>
</dbReference>
<dbReference type="EMBL" id="CP099419">
    <property type="protein sequence ID" value="USW49481.1"/>
    <property type="molecule type" value="Genomic_DNA"/>
</dbReference>
<keyword evidence="9" id="KW-1185">Reference proteome</keyword>
<evidence type="ECO:0000256" key="4">
    <source>
        <dbReference type="ARBA" id="ARBA00023136"/>
    </source>
</evidence>
<keyword evidence="2 6" id="KW-0812">Transmembrane</keyword>
<evidence type="ECO:0000256" key="7">
    <source>
        <dbReference type="SAM" id="SignalP"/>
    </source>
</evidence>
<evidence type="ECO:0000256" key="1">
    <source>
        <dbReference type="ARBA" id="ARBA00004141"/>
    </source>
</evidence>
<evidence type="ECO:0000256" key="2">
    <source>
        <dbReference type="ARBA" id="ARBA00022692"/>
    </source>
</evidence>
<evidence type="ECO:0000256" key="3">
    <source>
        <dbReference type="ARBA" id="ARBA00022989"/>
    </source>
</evidence>
<name>A0A9Q9ARJ5_9PEZI</name>
<dbReference type="OrthoDB" id="5343383at2759"/>
<evidence type="ECO:0000313" key="8">
    <source>
        <dbReference type="EMBL" id="USW49481.1"/>
    </source>
</evidence>
<dbReference type="GO" id="GO:0016020">
    <property type="term" value="C:membrane"/>
    <property type="evidence" value="ECO:0007669"/>
    <property type="project" value="UniProtKB-SubCell"/>
</dbReference>
<feature type="transmembrane region" description="Helical" evidence="6">
    <location>
        <begin position="54"/>
        <end position="72"/>
    </location>
</feature>
<feature type="transmembrane region" description="Helical" evidence="6">
    <location>
        <begin position="84"/>
        <end position="103"/>
    </location>
</feature>
<reference evidence="8" key="1">
    <citation type="submission" date="2022-06" db="EMBL/GenBank/DDBJ databases">
        <title>Complete genome sequences of two strains of the flax pathogen Septoria linicola.</title>
        <authorList>
            <person name="Lapalu N."/>
            <person name="Simon A."/>
            <person name="Demenou B."/>
            <person name="Paumier D."/>
            <person name="Guillot M.-P."/>
            <person name="Gout L."/>
            <person name="Valade R."/>
        </authorList>
    </citation>
    <scope>NUCLEOTIDE SEQUENCE</scope>
    <source>
        <strain evidence="8">SE15195</strain>
    </source>
</reference>
<dbReference type="PANTHER" id="PTHR35042">
    <property type="entry name" value="ANTHRONE OXYGENASE ENCC"/>
    <property type="match status" value="1"/>
</dbReference>
<gene>
    <name evidence="8" type="ORF">Slin15195_G028000</name>
</gene>
<dbReference type="Proteomes" id="UP001056384">
    <property type="component" value="Chromosome 2"/>
</dbReference>
<feature type="transmembrane region" description="Helical" evidence="6">
    <location>
        <begin position="167"/>
        <end position="184"/>
    </location>
</feature>
<dbReference type="PANTHER" id="PTHR35042:SF1">
    <property type="entry name" value="DUF1772-DOMAIN-CONTAINING PROTEIN"/>
    <property type="match status" value="1"/>
</dbReference>
<feature type="signal peptide" evidence="7">
    <location>
        <begin position="1"/>
        <end position="21"/>
    </location>
</feature>
<comment type="similarity">
    <text evidence="5">Belongs to the anthrone oxygenase family.</text>
</comment>
<keyword evidence="7" id="KW-0732">Signal</keyword>
<accession>A0A9Q9ARJ5</accession>
<sequence>MLALARFLSIFCPTLFAGVTAQYSFILVDPTIAHAPNEKIMAKLWLQAYQLGPYWVPPLILPGTIANLYLAISSTQSSWQRYSYLFAACSIFSILMPITFFYMEPGINGACKWKVQLLLKEEGFMMPDTTIWKPSAHCHGGTQKSREWAEKTSIIELMLFWRKINNLRWILAALATIASAWATFSGMA</sequence>
<keyword evidence="3 6" id="KW-1133">Transmembrane helix</keyword>
<feature type="chain" id="PRO_5042173054" evidence="7">
    <location>
        <begin position="22"/>
        <end position="188"/>
    </location>
</feature>
<dbReference type="InterPro" id="IPR013901">
    <property type="entry name" value="Anthrone_oxy"/>
</dbReference>
<evidence type="ECO:0000256" key="5">
    <source>
        <dbReference type="ARBA" id="ARBA00034313"/>
    </source>
</evidence>
<organism evidence="8 9">
    <name type="scientific">Septoria linicola</name>
    <dbReference type="NCBI Taxonomy" id="215465"/>
    <lineage>
        <taxon>Eukaryota</taxon>
        <taxon>Fungi</taxon>
        <taxon>Dikarya</taxon>
        <taxon>Ascomycota</taxon>
        <taxon>Pezizomycotina</taxon>
        <taxon>Dothideomycetes</taxon>
        <taxon>Dothideomycetidae</taxon>
        <taxon>Mycosphaerellales</taxon>
        <taxon>Mycosphaerellaceae</taxon>
        <taxon>Septoria</taxon>
    </lineage>
</organism>
<comment type="subcellular location">
    <subcellularLocation>
        <location evidence="1">Membrane</location>
        <topology evidence="1">Multi-pass membrane protein</topology>
    </subcellularLocation>
</comment>
<evidence type="ECO:0000313" key="9">
    <source>
        <dbReference type="Proteomes" id="UP001056384"/>
    </source>
</evidence>
<evidence type="ECO:0000256" key="6">
    <source>
        <dbReference type="SAM" id="Phobius"/>
    </source>
</evidence>
<dbReference type="AlphaFoldDB" id="A0A9Q9ARJ5"/>
<protein>
    <submittedName>
        <fullName evidence="8">Uncharacterized protein</fullName>
    </submittedName>
</protein>
<keyword evidence="4 6" id="KW-0472">Membrane</keyword>
<proteinExistence type="inferred from homology"/>